<dbReference type="PANTHER" id="PTHR22726:SF1">
    <property type="entry name" value="METALLOENDOPEPTIDASE OMA1, MITOCHONDRIAL"/>
    <property type="match status" value="1"/>
</dbReference>
<gene>
    <name evidence="10" type="ORF">SAMN05444170_7126</name>
</gene>
<dbReference type="CDD" id="cd07324">
    <property type="entry name" value="M48C_Oma1-like"/>
    <property type="match status" value="1"/>
</dbReference>
<reference evidence="11" key="1">
    <citation type="submission" date="2016-11" db="EMBL/GenBank/DDBJ databases">
        <authorList>
            <person name="Varghese N."/>
            <person name="Submissions S."/>
        </authorList>
    </citation>
    <scope>NUCLEOTIDE SEQUENCE [LARGE SCALE GENOMIC DNA]</scope>
    <source>
        <strain evidence="11">GAS401</strain>
    </source>
</reference>
<organism evidence="10 11">
    <name type="scientific">Bradyrhizobium erythrophlei</name>
    <dbReference type="NCBI Taxonomy" id="1437360"/>
    <lineage>
        <taxon>Bacteria</taxon>
        <taxon>Pseudomonadati</taxon>
        <taxon>Pseudomonadota</taxon>
        <taxon>Alphaproteobacteria</taxon>
        <taxon>Hyphomicrobiales</taxon>
        <taxon>Nitrobacteraceae</taxon>
        <taxon>Bradyrhizobium</taxon>
    </lineage>
</organism>
<keyword evidence="6" id="KW-0482">Metalloprotease</keyword>
<dbReference type="Gene3D" id="1.25.40.10">
    <property type="entry name" value="Tetratricopeptide repeat domain"/>
    <property type="match status" value="1"/>
</dbReference>
<evidence type="ECO:0000256" key="3">
    <source>
        <dbReference type="ARBA" id="ARBA00022723"/>
    </source>
</evidence>
<dbReference type="InterPro" id="IPR051156">
    <property type="entry name" value="Mito/Outer_Membr_Metalloprot"/>
</dbReference>
<proteinExistence type="predicted"/>
<dbReference type="InterPro" id="IPR001915">
    <property type="entry name" value="Peptidase_M48"/>
</dbReference>
<dbReference type="Proteomes" id="UP000184096">
    <property type="component" value="Chromosome I"/>
</dbReference>
<dbReference type="SUPFAM" id="SSF48452">
    <property type="entry name" value="TPR-like"/>
    <property type="match status" value="1"/>
</dbReference>
<dbReference type="GO" id="GO:0046872">
    <property type="term" value="F:metal ion binding"/>
    <property type="evidence" value="ECO:0007669"/>
    <property type="project" value="UniProtKB-KW"/>
</dbReference>
<dbReference type="RefSeq" id="WP_083587888.1">
    <property type="nucleotide sequence ID" value="NZ_LT670849.1"/>
</dbReference>
<keyword evidence="8" id="KW-0732">Signal</keyword>
<comment type="cofactor">
    <cofactor evidence="1">
        <name>Zn(2+)</name>
        <dbReference type="ChEBI" id="CHEBI:29105"/>
    </cofactor>
</comment>
<evidence type="ECO:0000256" key="7">
    <source>
        <dbReference type="SAM" id="MobiDB-lite"/>
    </source>
</evidence>
<evidence type="ECO:0000313" key="11">
    <source>
        <dbReference type="Proteomes" id="UP000184096"/>
    </source>
</evidence>
<dbReference type="EMBL" id="LT670849">
    <property type="protein sequence ID" value="SHN87322.1"/>
    <property type="molecule type" value="Genomic_DNA"/>
</dbReference>
<dbReference type="AlphaFoldDB" id="A0A1M7UWI0"/>
<evidence type="ECO:0000259" key="9">
    <source>
        <dbReference type="Pfam" id="PF01435"/>
    </source>
</evidence>
<dbReference type="PANTHER" id="PTHR22726">
    <property type="entry name" value="METALLOENDOPEPTIDASE OMA1"/>
    <property type="match status" value="1"/>
</dbReference>
<accession>A0A1M7UWI0</accession>
<evidence type="ECO:0000313" key="10">
    <source>
        <dbReference type="EMBL" id="SHN87322.1"/>
    </source>
</evidence>
<keyword evidence="4" id="KW-0378">Hydrolase</keyword>
<dbReference type="GO" id="GO:0016020">
    <property type="term" value="C:membrane"/>
    <property type="evidence" value="ECO:0007669"/>
    <property type="project" value="TreeGrafter"/>
</dbReference>
<dbReference type="Pfam" id="PF01435">
    <property type="entry name" value="Peptidase_M48"/>
    <property type="match status" value="1"/>
</dbReference>
<name>A0A1M7UWI0_9BRAD</name>
<evidence type="ECO:0000256" key="5">
    <source>
        <dbReference type="ARBA" id="ARBA00022833"/>
    </source>
</evidence>
<evidence type="ECO:0000256" key="8">
    <source>
        <dbReference type="SAM" id="SignalP"/>
    </source>
</evidence>
<keyword evidence="5" id="KW-0862">Zinc</keyword>
<feature type="chain" id="PRO_5012364900" evidence="8">
    <location>
        <begin position="33"/>
        <end position="496"/>
    </location>
</feature>
<evidence type="ECO:0000256" key="6">
    <source>
        <dbReference type="ARBA" id="ARBA00023049"/>
    </source>
</evidence>
<keyword evidence="2 10" id="KW-0645">Protease</keyword>
<dbReference type="OrthoDB" id="9814887at2"/>
<evidence type="ECO:0000256" key="1">
    <source>
        <dbReference type="ARBA" id="ARBA00001947"/>
    </source>
</evidence>
<dbReference type="GO" id="GO:0004222">
    <property type="term" value="F:metalloendopeptidase activity"/>
    <property type="evidence" value="ECO:0007669"/>
    <property type="project" value="InterPro"/>
</dbReference>
<evidence type="ECO:0000256" key="2">
    <source>
        <dbReference type="ARBA" id="ARBA00022670"/>
    </source>
</evidence>
<evidence type="ECO:0000256" key="4">
    <source>
        <dbReference type="ARBA" id="ARBA00022801"/>
    </source>
</evidence>
<feature type="region of interest" description="Disordered" evidence="7">
    <location>
        <begin position="461"/>
        <end position="496"/>
    </location>
</feature>
<feature type="domain" description="Peptidase M48" evidence="9">
    <location>
        <begin position="47"/>
        <end position="242"/>
    </location>
</feature>
<keyword evidence="11" id="KW-1185">Reference proteome</keyword>
<sequence>MLLRLALLRKTTRLTAIATAIALVAAPTAAFAQEEKLAILRDTETEQLLRDYTKPVLRVAGLERQNIQVTIINQPVFNAFVADGRRIFVNSGALMQSETPNQIIGVLAHETGHLAGGHLSRLREQLAAAQTQMIIAMLLGAGALAAGARSNSNVGLADAGAAVLAGPQNMILRNLLSYQRQQEESADRAGVKFLTATGQSAKGMYETFKRFTNDSLFSAHGADPYYQSHPMPAERVAALEELARSSPYWDKKDDPALQMRHDMVRAKISGFLERSDTVYRRYPLSNTSLPARYAHAIATYLHGDLNNALGQIDSLIQVQPNNPYFYELRGQALLEGGKPTEAIPSLRKAVTLSNNAPLIEILLGQALVGADNKAYTEEAINILRNAMARETEQPLGYTQLAMAFARKGDLAEADLASAQAAFLRGDNKTARDLASRAKTRFAIGTPGWVKADDIVQAKLAGGKKDGPKFQFQTGSSQDRTGRFLGPARQPDSDANQ</sequence>
<dbReference type="InterPro" id="IPR011990">
    <property type="entry name" value="TPR-like_helical_dom_sf"/>
</dbReference>
<dbReference type="Gene3D" id="3.30.2010.10">
    <property type="entry name" value="Metalloproteases ('zincins'), catalytic domain"/>
    <property type="match status" value="1"/>
</dbReference>
<feature type="signal peptide" evidence="8">
    <location>
        <begin position="1"/>
        <end position="32"/>
    </location>
</feature>
<dbReference type="GO" id="GO:0051603">
    <property type="term" value="P:proteolysis involved in protein catabolic process"/>
    <property type="evidence" value="ECO:0007669"/>
    <property type="project" value="TreeGrafter"/>
</dbReference>
<protein>
    <submittedName>
        <fullName evidence="10">Putative Zn-dependent protease, contains TPR repeats</fullName>
    </submittedName>
</protein>
<keyword evidence="3" id="KW-0479">Metal-binding</keyword>